<feature type="disulfide bond" evidence="14">
    <location>
        <begin position="255"/>
        <end position="270"/>
    </location>
</feature>
<evidence type="ECO:0000256" key="3">
    <source>
        <dbReference type="ARBA" id="ARBA00022536"/>
    </source>
</evidence>
<proteinExistence type="inferred from homology"/>
<sequence length="840" mass="92365">CNLGSQLCSDGSECVRTQHLCDGESDCRDGSDEENCQTTCNNDQFQCAHGRKCIGKDQVCDDMPQCQDGSDELGCVKQTDVCHHHCDNRSRCLPAKFLCDGEWDCLDGTDEANCAPIRCAFHSKPCKNEMECVHHIHFCDGEVDCSDGSDEEDCTLICEADQFQCAHGRRCIERDQVCDGVPHCQDRSDELKCSRMMEGCDHQCDDMSRCIPETFLCDGEGDCQDGSDEANCDKDCGPAEFKCTSGQCVSSVMRCDGHPDCWDQSDEESCTTEQVCTTKLRCPQSKECLVQEWICDGDQDCKDGTDEKDCPVTPLSCGEFQWSCVSKTQCISTAWRCDSTEDCDDRSDETKCGAKLCLPHQFQCSSQECLEPALVCNGFINCADGSDEGGSCQTTCTEDEKSGCSQSCYSTPQGTRCHCAAGYRLMEDGRTCVDVDECEGPDVCSHLCINSPGSYHCDCHPGYVMEANGHHCKIRGEPLLLTSIQTDLFLLGLRSGSLDVLSSAAKKAILSVDYDWEEQRVFWVTVDTDSIRWSSLDHKTTGTLIKGIRADSVAVDWLGRNLYWIDGVNSQIVAIRLKKNTVESLAHSVILDEDLDQPRSLALLPQKGLMFWTEIGNVVKIERAGMDGSERRAVVNSSLGWPGGVAVDAIAERVYWADERLGAIGSAMLDGNDIRILQTKETLNPFSLVVFNDMMYWTDAKKRVVRSARKVSGKNGHILLKRQRQPFGVKIIHPLLQTSVESPCAKKCSHMCVLAPGPRAVCKCPFGLLLAEDGLSCSSLVDSAFRRRCSDNGRCVEIDGETACVCSPSYRGDSCQDHVLKTMQGPIVYGASGLCVAMVI</sequence>
<evidence type="ECO:0000256" key="11">
    <source>
        <dbReference type="ARBA" id="ARBA00023170"/>
    </source>
</evidence>
<dbReference type="SMART" id="SM00192">
    <property type="entry name" value="LDLa"/>
    <property type="match status" value="10"/>
</dbReference>
<dbReference type="FunFam" id="4.10.400.10:FF:000065">
    <property type="entry name" value="Transmembrane protease serine 7"/>
    <property type="match status" value="1"/>
</dbReference>
<dbReference type="AlphaFoldDB" id="H3D1J4"/>
<accession>H3D1J4</accession>
<dbReference type="Pfam" id="PF00058">
    <property type="entry name" value="Ldl_recept_b"/>
    <property type="match status" value="1"/>
</dbReference>
<dbReference type="SMART" id="SM00181">
    <property type="entry name" value="EGF"/>
    <property type="match status" value="4"/>
</dbReference>
<keyword evidence="5" id="KW-0812">Transmembrane</keyword>
<feature type="disulfide bond" evidence="14">
    <location>
        <begin position="276"/>
        <end position="288"/>
    </location>
</feature>
<keyword evidence="10 13" id="KW-1015">Disulfide bond</keyword>
<dbReference type="STRING" id="99883.ENSTNIP00000014381"/>
<feature type="repeat" description="LDL-receptor class B" evidence="15">
    <location>
        <begin position="652"/>
        <end position="694"/>
    </location>
</feature>
<dbReference type="SUPFAM" id="SSF57196">
    <property type="entry name" value="EGF/Laminin"/>
    <property type="match status" value="3"/>
</dbReference>
<evidence type="ECO:0000256" key="8">
    <source>
        <dbReference type="ARBA" id="ARBA00022989"/>
    </source>
</evidence>
<reference evidence="18" key="1">
    <citation type="journal article" date="2004" name="Nature">
        <title>Genome duplication in the teleost fish Tetraodon nigroviridis reveals the early vertebrate proto-karyotype.</title>
        <authorList>
            <person name="Jaillon O."/>
            <person name="Aury J.-M."/>
            <person name="Brunet F."/>
            <person name="Petit J.-L."/>
            <person name="Stange-Thomann N."/>
            <person name="Mauceli E."/>
            <person name="Bouneau L."/>
            <person name="Fischer C."/>
            <person name="Ozouf-Costaz C."/>
            <person name="Bernot A."/>
            <person name="Nicaud S."/>
            <person name="Jaffe D."/>
            <person name="Fisher S."/>
            <person name="Lutfalla G."/>
            <person name="Dossat C."/>
            <person name="Segurens B."/>
            <person name="Dasilva C."/>
            <person name="Salanoubat M."/>
            <person name="Levy M."/>
            <person name="Boudet N."/>
            <person name="Castellano S."/>
            <person name="Anthouard V."/>
            <person name="Jubin C."/>
            <person name="Castelli V."/>
            <person name="Katinka M."/>
            <person name="Vacherie B."/>
            <person name="Biemont C."/>
            <person name="Skalli Z."/>
            <person name="Cattolico L."/>
            <person name="Poulain J."/>
            <person name="De Berardinis V."/>
            <person name="Cruaud C."/>
            <person name="Duprat S."/>
            <person name="Brottier P."/>
            <person name="Coutanceau J.-P."/>
            <person name="Gouzy J."/>
            <person name="Parra G."/>
            <person name="Lardier G."/>
            <person name="Chapple C."/>
            <person name="McKernan K.J."/>
            <person name="McEwan P."/>
            <person name="Bosak S."/>
            <person name="Kellis M."/>
            <person name="Volff J.-N."/>
            <person name="Guigo R."/>
            <person name="Zody M.C."/>
            <person name="Mesirov J."/>
            <person name="Lindblad-Toh K."/>
            <person name="Birren B."/>
            <person name="Nusbaum C."/>
            <person name="Kahn D."/>
            <person name="Robinson-Rechavi M."/>
            <person name="Laudet V."/>
            <person name="Schachter V."/>
            <person name="Quetier F."/>
            <person name="Saurin W."/>
            <person name="Scarpelli C."/>
            <person name="Wincker P."/>
            <person name="Lander E.S."/>
            <person name="Weissenbach J."/>
            <person name="Roest Crollius H."/>
        </authorList>
    </citation>
    <scope>NUCLEOTIDE SEQUENCE [LARGE SCALE GENOMIC DNA]</scope>
</reference>
<organism evidence="17 18">
    <name type="scientific">Tetraodon nigroviridis</name>
    <name type="common">Spotted green pufferfish</name>
    <name type="synonym">Chelonodon nigroviridis</name>
    <dbReference type="NCBI Taxonomy" id="99883"/>
    <lineage>
        <taxon>Eukaryota</taxon>
        <taxon>Metazoa</taxon>
        <taxon>Chordata</taxon>
        <taxon>Craniata</taxon>
        <taxon>Vertebrata</taxon>
        <taxon>Euteleostomi</taxon>
        <taxon>Actinopterygii</taxon>
        <taxon>Neopterygii</taxon>
        <taxon>Teleostei</taxon>
        <taxon>Neoteleostei</taxon>
        <taxon>Acanthomorphata</taxon>
        <taxon>Eupercaria</taxon>
        <taxon>Tetraodontiformes</taxon>
        <taxon>Tetradontoidea</taxon>
        <taxon>Tetraodontidae</taxon>
        <taxon>Tetraodon</taxon>
    </lineage>
</organism>
<dbReference type="Pfam" id="PF00057">
    <property type="entry name" value="Ldl_recept_a"/>
    <property type="match status" value="10"/>
</dbReference>
<feature type="disulfide bond" evidence="14">
    <location>
        <begin position="139"/>
        <end position="154"/>
    </location>
</feature>
<keyword evidence="6" id="KW-0732">Signal</keyword>
<feature type="disulfide bond" evidence="14">
    <location>
        <begin position="217"/>
        <end position="232"/>
    </location>
</feature>
<dbReference type="GO" id="GO:0016324">
    <property type="term" value="C:apical plasma membrane"/>
    <property type="evidence" value="ECO:0007669"/>
    <property type="project" value="TreeGrafter"/>
</dbReference>
<evidence type="ECO:0000256" key="14">
    <source>
        <dbReference type="PROSITE-ProRule" id="PRU00124"/>
    </source>
</evidence>
<dbReference type="PROSITE" id="PS00010">
    <property type="entry name" value="ASX_HYDROXYL"/>
    <property type="match status" value="1"/>
</dbReference>
<keyword evidence="12" id="KW-0325">Glycoprotein</keyword>
<reference evidence="17" key="2">
    <citation type="submission" date="2025-08" db="UniProtKB">
        <authorList>
            <consortium name="Ensembl"/>
        </authorList>
    </citation>
    <scope>IDENTIFICATION</scope>
</reference>
<dbReference type="InterPro" id="IPR018097">
    <property type="entry name" value="EGF_Ca-bd_CS"/>
</dbReference>
<dbReference type="PROSITE" id="PS01186">
    <property type="entry name" value="EGF_2"/>
    <property type="match status" value="1"/>
</dbReference>
<dbReference type="GO" id="GO:0005509">
    <property type="term" value="F:calcium ion binding"/>
    <property type="evidence" value="ECO:0007669"/>
    <property type="project" value="InterPro"/>
</dbReference>
<protein>
    <recommendedName>
        <fullName evidence="16">EGF-like domain-containing protein</fullName>
    </recommendedName>
</protein>
<dbReference type="InterPro" id="IPR002172">
    <property type="entry name" value="LDrepeatLR_classA_rpt"/>
</dbReference>
<dbReference type="PROSITE" id="PS00022">
    <property type="entry name" value="EGF_1"/>
    <property type="match status" value="1"/>
</dbReference>
<dbReference type="GO" id="GO:0006898">
    <property type="term" value="P:receptor-mediated endocytosis"/>
    <property type="evidence" value="ECO:0007669"/>
    <property type="project" value="TreeGrafter"/>
</dbReference>
<feature type="disulfide bond" evidence="14">
    <location>
        <begin position="178"/>
        <end position="193"/>
    </location>
</feature>
<dbReference type="Gene3D" id="4.10.400.10">
    <property type="entry name" value="Low-density Lipoprotein Receptor"/>
    <property type="match status" value="8"/>
</dbReference>
<dbReference type="FunFam" id="2.10.25.10:FF:000240">
    <property type="entry name" value="Vitamin K-dependent protein S"/>
    <property type="match status" value="1"/>
</dbReference>
<dbReference type="Pfam" id="PF12662">
    <property type="entry name" value="cEGF"/>
    <property type="match status" value="1"/>
</dbReference>
<dbReference type="InterPro" id="IPR011042">
    <property type="entry name" value="6-blade_b-propeller_TolB-like"/>
</dbReference>
<evidence type="ECO:0000256" key="9">
    <source>
        <dbReference type="ARBA" id="ARBA00023136"/>
    </source>
</evidence>
<dbReference type="PANTHER" id="PTHR22722:SF12">
    <property type="entry name" value="EGF-LIKE DOMAIN-CONTAINING PROTEIN"/>
    <property type="match status" value="1"/>
</dbReference>
<keyword evidence="4" id="KW-0254">Endocytosis</keyword>
<feature type="domain" description="EGF-like" evidence="16">
    <location>
        <begin position="773"/>
        <end position="816"/>
    </location>
</feature>
<dbReference type="FunFam" id="2.120.10.30:FF:000241">
    <property type="entry name" value="Low-density lipoprotein receptor-related protein 6"/>
    <property type="match status" value="1"/>
</dbReference>
<evidence type="ECO:0000313" key="17">
    <source>
        <dbReference type="Ensembl" id="ENSTNIP00000014381.1"/>
    </source>
</evidence>
<keyword evidence="7" id="KW-0677">Repeat</keyword>
<feature type="disulfide bond" evidence="13">
    <location>
        <begin position="806"/>
        <end position="815"/>
    </location>
</feature>
<feature type="disulfide bond" evidence="14">
    <location>
        <begin position="60"/>
        <end position="75"/>
    </location>
</feature>
<dbReference type="InterPro" id="IPR051221">
    <property type="entry name" value="LDLR-related"/>
</dbReference>
<dbReference type="PROSITE" id="PS51120">
    <property type="entry name" value="LDLRB"/>
    <property type="match status" value="2"/>
</dbReference>
<dbReference type="Gene3D" id="2.10.25.10">
    <property type="entry name" value="Laminin"/>
    <property type="match status" value="2"/>
</dbReference>
<feature type="disulfide bond" evidence="14">
    <location>
        <begin position="243"/>
        <end position="261"/>
    </location>
</feature>
<dbReference type="OMA" id="VAWPLRC"/>
<comment type="caution">
    <text evidence="13">Lacks conserved residue(s) required for the propagation of feature annotation.</text>
</comment>
<dbReference type="PROSITE" id="PS01187">
    <property type="entry name" value="EGF_CA"/>
    <property type="match status" value="1"/>
</dbReference>
<feature type="repeat" description="LDL-receptor class B" evidence="15">
    <location>
        <begin position="608"/>
        <end position="651"/>
    </location>
</feature>
<keyword evidence="3 13" id="KW-0245">EGF-like domain</keyword>
<keyword evidence="18" id="KW-1185">Reference proteome</keyword>
<dbReference type="InterPro" id="IPR000152">
    <property type="entry name" value="EGF-type_Asp/Asn_hydroxyl_site"/>
</dbReference>
<keyword evidence="11" id="KW-0675">Receptor</keyword>
<comment type="subcellular location">
    <subcellularLocation>
        <location evidence="1">Membrane</location>
        <topology evidence="1">Single-pass membrane protein</topology>
    </subcellularLocation>
</comment>
<feature type="disulfide bond" evidence="14">
    <location>
        <begin position="357"/>
        <end position="369"/>
    </location>
</feature>
<dbReference type="InterPro" id="IPR023415">
    <property type="entry name" value="LDLR_class-A_CS"/>
</dbReference>
<dbReference type="Gene3D" id="4.10.1220.10">
    <property type="entry name" value="EGF-type module"/>
    <property type="match status" value="2"/>
</dbReference>
<dbReference type="InterPro" id="IPR000742">
    <property type="entry name" value="EGF"/>
</dbReference>
<evidence type="ECO:0000256" key="13">
    <source>
        <dbReference type="PROSITE-ProRule" id="PRU00076"/>
    </source>
</evidence>
<dbReference type="PROSITE" id="PS50068">
    <property type="entry name" value="LDLRA_2"/>
    <property type="match status" value="10"/>
</dbReference>
<evidence type="ECO:0000259" key="16">
    <source>
        <dbReference type="PROSITE" id="PS50026"/>
    </source>
</evidence>
<dbReference type="GO" id="GO:0042562">
    <property type="term" value="F:hormone binding"/>
    <property type="evidence" value="ECO:0007669"/>
    <property type="project" value="TreeGrafter"/>
</dbReference>
<name>H3D1J4_TETNG</name>
<dbReference type="InParanoid" id="H3D1J4"/>
<keyword evidence="9" id="KW-0472">Membrane</keyword>
<dbReference type="SMART" id="SM00135">
    <property type="entry name" value="LY"/>
    <property type="match status" value="5"/>
</dbReference>
<evidence type="ECO:0000256" key="7">
    <source>
        <dbReference type="ARBA" id="ARBA00022737"/>
    </source>
</evidence>
<dbReference type="InterPro" id="IPR036055">
    <property type="entry name" value="LDL_receptor-like_sf"/>
</dbReference>
<dbReference type="GO" id="GO:0043235">
    <property type="term" value="C:receptor complex"/>
    <property type="evidence" value="ECO:0007669"/>
    <property type="project" value="TreeGrafter"/>
</dbReference>
<dbReference type="PROSITE" id="PS50026">
    <property type="entry name" value="EGF_3"/>
    <property type="match status" value="2"/>
</dbReference>
<feature type="disulfide bond" evidence="14">
    <location>
        <begin position="21"/>
        <end position="36"/>
    </location>
</feature>
<evidence type="ECO:0000256" key="15">
    <source>
        <dbReference type="PROSITE-ProRule" id="PRU00461"/>
    </source>
</evidence>
<evidence type="ECO:0000313" key="18">
    <source>
        <dbReference type="Proteomes" id="UP000007303"/>
    </source>
</evidence>
<evidence type="ECO:0000256" key="12">
    <source>
        <dbReference type="ARBA" id="ARBA00023180"/>
    </source>
</evidence>
<dbReference type="Ensembl" id="ENSTNIT00000014580.1">
    <property type="protein sequence ID" value="ENSTNIP00000014381.1"/>
    <property type="gene ID" value="ENSTNIG00000011435.1"/>
</dbReference>
<dbReference type="SMART" id="SM00179">
    <property type="entry name" value="EGF_CA"/>
    <property type="match status" value="1"/>
</dbReference>
<dbReference type="PRINTS" id="PR00261">
    <property type="entry name" value="LDLRECEPTOR"/>
</dbReference>
<evidence type="ECO:0000256" key="5">
    <source>
        <dbReference type="ARBA" id="ARBA00022692"/>
    </source>
</evidence>
<dbReference type="PANTHER" id="PTHR22722">
    <property type="entry name" value="LOW-DENSITY LIPOPROTEIN RECEPTOR-RELATED PROTEIN 2-RELATED"/>
    <property type="match status" value="1"/>
</dbReference>
<reference evidence="17" key="3">
    <citation type="submission" date="2025-09" db="UniProtKB">
        <authorList>
            <consortium name="Ensembl"/>
        </authorList>
    </citation>
    <scope>IDENTIFICATION</scope>
</reference>
<evidence type="ECO:0000256" key="1">
    <source>
        <dbReference type="ARBA" id="ARBA00004167"/>
    </source>
</evidence>
<feature type="disulfide bond" evidence="14">
    <location>
        <begin position="337"/>
        <end position="352"/>
    </location>
</feature>
<dbReference type="PROSITE" id="PS01209">
    <property type="entry name" value="LDLRA_1"/>
    <property type="match status" value="3"/>
</dbReference>
<dbReference type="SUPFAM" id="SSF57424">
    <property type="entry name" value="LDL receptor-like module"/>
    <property type="match status" value="10"/>
</dbReference>
<feature type="disulfide bond" evidence="13">
    <location>
        <begin position="438"/>
        <end position="448"/>
    </location>
</feature>
<feature type="domain" description="EGF-like" evidence="16">
    <location>
        <begin position="434"/>
        <end position="473"/>
    </location>
</feature>
<dbReference type="Gene3D" id="2.120.10.30">
    <property type="entry name" value="TolB, C-terminal domain"/>
    <property type="match status" value="1"/>
</dbReference>
<evidence type="ECO:0000256" key="2">
    <source>
        <dbReference type="ARBA" id="ARBA00009939"/>
    </source>
</evidence>
<dbReference type="InterPro" id="IPR001881">
    <property type="entry name" value="EGF-like_Ca-bd_dom"/>
</dbReference>
<dbReference type="CDD" id="cd00112">
    <property type="entry name" value="LDLa"/>
    <property type="match status" value="10"/>
</dbReference>
<dbReference type="SUPFAM" id="SSF63825">
    <property type="entry name" value="YWTD domain"/>
    <property type="match status" value="1"/>
</dbReference>
<dbReference type="InterPro" id="IPR026823">
    <property type="entry name" value="cEGF"/>
</dbReference>
<feature type="disulfide bond" evidence="14">
    <location>
        <begin position="364"/>
        <end position="382"/>
    </location>
</feature>
<dbReference type="InterPro" id="IPR000033">
    <property type="entry name" value="LDLR_classB_rpt"/>
</dbReference>
<dbReference type="GeneTree" id="ENSGT00940000162544"/>
<evidence type="ECO:0000256" key="4">
    <source>
        <dbReference type="ARBA" id="ARBA00022583"/>
    </source>
</evidence>
<feature type="disulfide bond" evidence="14">
    <location>
        <begin position="236"/>
        <end position="248"/>
    </location>
</feature>
<feature type="disulfide bond" evidence="14">
    <location>
        <begin position="295"/>
        <end position="310"/>
    </location>
</feature>
<evidence type="ECO:0000256" key="10">
    <source>
        <dbReference type="ARBA" id="ARBA00023157"/>
    </source>
</evidence>
<comment type="similarity">
    <text evidence="2">Belongs to the LDLR family.</text>
</comment>
<dbReference type="FunFam" id="2.10.25.10:FF:000037">
    <property type="entry name" value="Signal peptide, CUB domain and EGF-like domain-containing 2"/>
    <property type="match status" value="1"/>
</dbReference>
<keyword evidence="8" id="KW-1133">Transmembrane helix</keyword>
<dbReference type="Proteomes" id="UP000007303">
    <property type="component" value="Unassembled WGS sequence"/>
</dbReference>
<evidence type="ECO:0000256" key="6">
    <source>
        <dbReference type="ARBA" id="ARBA00022729"/>
    </source>
</evidence>
<feature type="disulfide bond" evidence="14">
    <location>
        <begin position="99"/>
        <end position="114"/>
    </location>
</feature>